<accession>A0A4Y2C050</accession>
<dbReference type="EMBL" id="BGPR01000130">
    <property type="protein sequence ID" value="GBL97523.1"/>
    <property type="molecule type" value="Genomic_DNA"/>
</dbReference>
<proteinExistence type="predicted"/>
<comment type="caution">
    <text evidence="2">The sequence shown here is derived from an EMBL/GenBank/DDBJ whole genome shotgun (WGS) entry which is preliminary data.</text>
</comment>
<evidence type="ECO:0000313" key="3">
    <source>
        <dbReference type="Proteomes" id="UP000499080"/>
    </source>
</evidence>
<protein>
    <submittedName>
        <fullName evidence="2">Uncharacterized protein</fullName>
    </submittedName>
</protein>
<dbReference type="Proteomes" id="UP000499080">
    <property type="component" value="Unassembled WGS sequence"/>
</dbReference>
<dbReference type="AlphaFoldDB" id="A0A4Y2C050"/>
<sequence>MITPTLGVGAVRTSLRQRGRPWCTPGQKISRQSIARPTKRNYESTDDERRNYVFARMNIVTDCMLNGADELFRGCGFLPRGGFQ</sequence>
<keyword evidence="3" id="KW-1185">Reference proteome</keyword>
<reference evidence="2 3" key="1">
    <citation type="journal article" date="2019" name="Sci. Rep.">
        <title>Orb-weaving spider Araneus ventricosus genome elucidates the spidroin gene catalogue.</title>
        <authorList>
            <person name="Kono N."/>
            <person name="Nakamura H."/>
            <person name="Ohtoshi R."/>
            <person name="Moran D.A.P."/>
            <person name="Shinohara A."/>
            <person name="Yoshida Y."/>
            <person name="Fujiwara M."/>
            <person name="Mori M."/>
            <person name="Tomita M."/>
            <person name="Arakawa K."/>
        </authorList>
    </citation>
    <scope>NUCLEOTIDE SEQUENCE [LARGE SCALE GENOMIC DNA]</scope>
</reference>
<evidence type="ECO:0000256" key="1">
    <source>
        <dbReference type="SAM" id="MobiDB-lite"/>
    </source>
</evidence>
<name>A0A4Y2C050_ARAVE</name>
<organism evidence="2 3">
    <name type="scientific">Araneus ventricosus</name>
    <name type="common">Orbweaver spider</name>
    <name type="synonym">Epeira ventricosa</name>
    <dbReference type="NCBI Taxonomy" id="182803"/>
    <lineage>
        <taxon>Eukaryota</taxon>
        <taxon>Metazoa</taxon>
        <taxon>Ecdysozoa</taxon>
        <taxon>Arthropoda</taxon>
        <taxon>Chelicerata</taxon>
        <taxon>Arachnida</taxon>
        <taxon>Araneae</taxon>
        <taxon>Araneomorphae</taxon>
        <taxon>Entelegynae</taxon>
        <taxon>Araneoidea</taxon>
        <taxon>Araneidae</taxon>
        <taxon>Araneus</taxon>
    </lineage>
</organism>
<evidence type="ECO:0000313" key="2">
    <source>
        <dbReference type="EMBL" id="GBL97523.1"/>
    </source>
</evidence>
<feature type="region of interest" description="Disordered" evidence="1">
    <location>
        <begin position="20"/>
        <end position="42"/>
    </location>
</feature>
<gene>
    <name evidence="2" type="ORF">AVEN_162978_1</name>
</gene>